<evidence type="ECO:0000256" key="6">
    <source>
        <dbReference type="ARBA" id="ARBA00023136"/>
    </source>
</evidence>
<dbReference type="InterPro" id="IPR058624">
    <property type="entry name" value="MdtA-like_HH"/>
</dbReference>
<dbReference type="Pfam" id="PF25944">
    <property type="entry name" value="Beta-barrel_RND"/>
    <property type="match status" value="1"/>
</dbReference>
<keyword evidence="5" id="KW-0997">Cell inner membrane</keyword>
<keyword evidence="8" id="KW-1133">Transmembrane helix</keyword>
<evidence type="ECO:0000313" key="14">
    <source>
        <dbReference type="Proteomes" id="UP000269692"/>
    </source>
</evidence>
<dbReference type="GO" id="GO:1990281">
    <property type="term" value="C:efflux pump complex"/>
    <property type="evidence" value="ECO:0007669"/>
    <property type="project" value="TreeGrafter"/>
</dbReference>
<keyword evidence="14" id="KW-1185">Reference proteome</keyword>
<keyword evidence="8" id="KW-0812">Transmembrane</keyword>
<evidence type="ECO:0000313" key="13">
    <source>
        <dbReference type="EMBL" id="RLP81076.1"/>
    </source>
</evidence>
<feature type="region of interest" description="Disordered" evidence="7">
    <location>
        <begin position="1"/>
        <end position="27"/>
    </location>
</feature>
<dbReference type="Gene3D" id="2.40.420.20">
    <property type="match status" value="1"/>
</dbReference>
<proteinExistence type="inferred from homology"/>
<dbReference type="InterPro" id="IPR006143">
    <property type="entry name" value="RND_pump_MFP"/>
</dbReference>
<evidence type="ECO:0000256" key="8">
    <source>
        <dbReference type="SAM" id="Phobius"/>
    </source>
</evidence>
<feature type="transmembrane region" description="Helical" evidence="8">
    <location>
        <begin position="31"/>
        <end position="48"/>
    </location>
</feature>
<feature type="domain" description="Multidrug resistance protein MdtA-like C-terminal permuted SH3" evidence="12">
    <location>
        <begin position="326"/>
        <end position="382"/>
    </location>
</feature>
<evidence type="ECO:0000256" key="7">
    <source>
        <dbReference type="SAM" id="MobiDB-lite"/>
    </source>
</evidence>
<dbReference type="SUPFAM" id="SSF111369">
    <property type="entry name" value="HlyD-like secretion proteins"/>
    <property type="match status" value="1"/>
</dbReference>
<organism evidence="13 14">
    <name type="scientific">Xanthobacter tagetidis</name>
    <dbReference type="NCBI Taxonomy" id="60216"/>
    <lineage>
        <taxon>Bacteria</taxon>
        <taxon>Pseudomonadati</taxon>
        <taxon>Pseudomonadota</taxon>
        <taxon>Alphaproteobacteria</taxon>
        <taxon>Hyphomicrobiales</taxon>
        <taxon>Xanthobacteraceae</taxon>
        <taxon>Xanthobacter</taxon>
    </lineage>
</organism>
<feature type="domain" description="Multidrug resistance protein MdtA-like alpha-helical hairpin" evidence="9">
    <location>
        <begin position="138"/>
        <end position="203"/>
    </location>
</feature>
<dbReference type="RefSeq" id="WP_121621928.1">
    <property type="nucleotide sequence ID" value="NZ_JACIIW010000003.1"/>
</dbReference>
<comment type="subcellular location">
    <subcellularLocation>
        <location evidence="1">Cell membrane</location>
    </subcellularLocation>
</comment>
<sequence>MSQHPTGSGRGVQDGTPSRTTSRGGGRGRRLTLVVALIAAVAGGAYGWSHGWFSSGAPAANAQAPQRQQRVAVLAAQAVRKPMPIRLEALGTVEAIVTVPIRSRVAASIDAVRFADGASVKEGDVLFELDDRVVQAQIRQAEATLARDKAQLDKVKRDVERYTGLAARNAVSQVQVDDARTAVDVQEATVQQDEANVQSLKVQSGYYTIRAPVTGRMGIATARPGTVIRVDDVLATVRQTSPIYVAFGVPERYISDLRAAKDAKVTIALQGSGERVEGGHVAVIDNTVDPQTGTLIARALFPNADERLWPGTLGSVTVTLGQQDGVVAVPAEAIQNGQSGTFVFVLDGDVAHVKPVSVARTVDGQAVVTKGLEGGETVVTDGQLSLREGARVSIKNTPRPAAGT</sequence>
<dbReference type="OrthoDB" id="8435523at2"/>
<dbReference type="GO" id="GO:0015562">
    <property type="term" value="F:efflux transmembrane transporter activity"/>
    <property type="evidence" value="ECO:0007669"/>
    <property type="project" value="TreeGrafter"/>
</dbReference>
<comment type="caution">
    <text evidence="13">The sequence shown here is derived from an EMBL/GenBank/DDBJ whole genome shotgun (WGS) entry which is preliminary data.</text>
</comment>
<dbReference type="InterPro" id="IPR058626">
    <property type="entry name" value="MdtA-like_b-barrel"/>
</dbReference>
<feature type="domain" description="Multidrug resistance protein MdtA-like beta-barrel" evidence="11">
    <location>
        <begin position="242"/>
        <end position="320"/>
    </location>
</feature>
<evidence type="ECO:0000256" key="3">
    <source>
        <dbReference type="ARBA" id="ARBA00022448"/>
    </source>
</evidence>
<protein>
    <submittedName>
        <fullName evidence="13">Efflux RND transporter periplasmic adaptor subunit</fullName>
    </submittedName>
</protein>
<dbReference type="InterPro" id="IPR058627">
    <property type="entry name" value="MdtA-like_C"/>
</dbReference>
<evidence type="ECO:0000259" key="11">
    <source>
        <dbReference type="Pfam" id="PF25944"/>
    </source>
</evidence>
<dbReference type="Gene3D" id="2.40.50.100">
    <property type="match status" value="1"/>
</dbReference>
<evidence type="ECO:0000256" key="2">
    <source>
        <dbReference type="ARBA" id="ARBA00009477"/>
    </source>
</evidence>
<evidence type="ECO:0000259" key="12">
    <source>
        <dbReference type="Pfam" id="PF25967"/>
    </source>
</evidence>
<keyword evidence="6 8" id="KW-0472">Membrane</keyword>
<evidence type="ECO:0000259" key="9">
    <source>
        <dbReference type="Pfam" id="PF25876"/>
    </source>
</evidence>
<name>A0A3L7AKL9_9HYPH</name>
<dbReference type="NCBIfam" id="TIGR01730">
    <property type="entry name" value="RND_mfp"/>
    <property type="match status" value="1"/>
</dbReference>
<dbReference type="Gene3D" id="1.10.287.470">
    <property type="entry name" value="Helix hairpin bin"/>
    <property type="match status" value="1"/>
</dbReference>
<dbReference type="Pfam" id="PF25967">
    <property type="entry name" value="RND-MFP_C"/>
    <property type="match status" value="1"/>
</dbReference>
<evidence type="ECO:0000259" key="10">
    <source>
        <dbReference type="Pfam" id="PF25917"/>
    </source>
</evidence>
<dbReference type="Gene3D" id="2.40.30.170">
    <property type="match status" value="1"/>
</dbReference>
<evidence type="ECO:0000256" key="4">
    <source>
        <dbReference type="ARBA" id="ARBA00022475"/>
    </source>
</evidence>
<reference evidence="13 14" key="1">
    <citation type="submission" date="2018-10" db="EMBL/GenBank/DDBJ databases">
        <title>Xanthobacter tagetidis genome sequencing and assembly.</title>
        <authorList>
            <person name="Maclea K.S."/>
            <person name="Goen A.E."/>
            <person name="Fatima S.A."/>
        </authorList>
    </citation>
    <scope>NUCLEOTIDE SEQUENCE [LARGE SCALE GENOMIC DNA]</scope>
    <source>
        <strain evidence="13 14">ATCC 700314</strain>
    </source>
</reference>
<dbReference type="PANTHER" id="PTHR30469">
    <property type="entry name" value="MULTIDRUG RESISTANCE PROTEIN MDTA"/>
    <property type="match status" value="1"/>
</dbReference>
<keyword evidence="3" id="KW-0813">Transport</keyword>
<comment type="similarity">
    <text evidence="2">Belongs to the membrane fusion protein (MFP) (TC 8.A.1) family.</text>
</comment>
<dbReference type="PANTHER" id="PTHR30469:SF36">
    <property type="entry name" value="BLL3903 PROTEIN"/>
    <property type="match status" value="1"/>
</dbReference>
<evidence type="ECO:0000256" key="1">
    <source>
        <dbReference type="ARBA" id="ARBA00004236"/>
    </source>
</evidence>
<dbReference type="Pfam" id="PF25917">
    <property type="entry name" value="BSH_RND"/>
    <property type="match status" value="1"/>
</dbReference>
<accession>A0A3L7AKL9</accession>
<dbReference type="InterPro" id="IPR058625">
    <property type="entry name" value="MdtA-like_BSH"/>
</dbReference>
<dbReference type="EMBL" id="RCTF01000002">
    <property type="protein sequence ID" value="RLP81076.1"/>
    <property type="molecule type" value="Genomic_DNA"/>
</dbReference>
<gene>
    <name evidence="13" type="ORF">D9R14_03525</name>
</gene>
<dbReference type="Proteomes" id="UP000269692">
    <property type="component" value="Unassembled WGS sequence"/>
</dbReference>
<dbReference type="Pfam" id="PF25876">
    <property type="entry name" value="HH_MFP_RND"/>
    <property type="match status" value="1"/>
</dbReference>
<feature type="domain" description="Multidrug resistance protein MdtA-like barrel-sandwich hybrid" evidence="10">
    <location>
        <begin position="98"/>
        <end position="230"/>
    </location>
</feature>
<evidence type="ECO:0000256" key="5">
    <source>
        <dbReference type="ARBA" id="ARBA00022519"/>
    </source>
</evidence>
<keyword evidence="4" id="KW-1003">Cell membrane</keyword>
<dbReference type="AlphaFoldDB" id="A0A3L7AKL9"/>